<keyword evidence="1" id="KW-1133">Transmembrane helix</keyword>
<evidence type="ECO:0000313" key="4">
    <source>
        <dbReference type="Proteomes" id="UP001625389"/>
    </source>
</evidence>
<evidence type="ECO:0000259" key="2">
    <source>
        <dbReference type="PROSITE" id="PS51704"/>
    </source>
</evidence>
<dbReference type="SUPFAM" id="SSF51695">
    <property type="entry name" value="PLC-like phosphodiesterases"/>
    <property type="match status" value="1"/>
</dbReference>
<dbReference type="Gene3D" id="3.20.20.190">
    <property type="entry name" value="Phosphatidylinositol (PI) phosphodiesterase"/>
    <property type="match status" value="1"/>
</dbReference>
<dbReference type="PANTHER" id="PTHR46211">
    <property type="entry name" value="GLYCEROPHOSPHORYL DIESTER PHOSPHODIESTERASE"/>
    <property type="match status" value="1"/>
</dbReference>
<dbReference type="InterPro" id="IPR017946">
    <property type="entry name" value="PLC-like_Pdiesterase_TIM-brl"/>
</dbReference>
<feature type="transmembrane region" description="Helical" evidence="1">
    <location>
        <begin position="62"/>
        <end position="83"/>
    </location>
</feature>
<keyword evidence="4" id="KW-1185">Reference proteome</keyword>
<dbReference type="Pfam" id="PF03009">
    <property type="entry name" value="GDPD"/>
    <property type="match status" value="1"/>
</dbReference>
<dbReference type="PROSITE" id="PS51704">
    <property type="entry name" value="GP_PDE"/>
    <property type="match status" value="1"/>
</dbReference>
<feature type="domain" description="GP-PDE" evidence="2">
    <location>
        <begin position="182"/>
        <end position="407"/>
    </location>
</feature>
<evidence type="ECO:0000256" key="1">
    <source>
        <dbReference type="SAM" id="Phobius"/>
    </source>
</evidence>
<gene>
    <name evidence="3" type="ORF">ACEN34_03435</name>
</gene>
<feature type="transmembrane region" description="Helical" evidence="1">
    <location>
        <begin position="153"/>
        <end position="176"/>
    </location>
</feature>
<dbReference type="RefSeq" id="WP_386794895.1">
    <property type="nucleotide sequence ID" value="NZ_JBGQPK010000008.1"/>
</dbReference>
<sequence length="424" mass="47773">MFISYAWVERTQALTWWQLIGHSLRGSLWLPFSGLLSFSFWRYSWQPPSLLLDYLINHRWQILPLLLLGYLGLVALTLQGAVVGRLKVIGGWLLLLVLLAVILLLLQWGCDQLGDPIKRNSARLFWLLWLNGKYLLWLGLLSHLRQQSLIVDYRWASVGLLVLVIFAWPLSGAFIAKGATHPQIIAHRGVDGGGVPNTLSALKLTTPAQPSLVEIDLRLTQDQQFVVSHDADTHHLARQNQIIAQTTLAQLQQLTLTENGRQGHYASFSDYLQTAKQAQQPLLIELKAGAHFRTLTTKFVQQYRAKLPATTQFHSTNLATVNSLRQQGLAPVGYILPFTLTGLPATAANFYSVDWRTLNPLIVVQAQQKGKPLYIWTVDHNWVLQAVRHLKVDAVITDQTSKVQRQMQQAPGYVGNLILLLLNF</sequence>
<accession>A0ABW8U9W1</accession>
<keyword evidence="1" id="KW-0812">Transmembrane</keyword>
<name>A0ABW8U9W1_9LACO</name>
<dbReference type="PANTHER" id="PTHR46211:SF8">
    <property type="entry name" value="PHOSPHODIESTERASE"/>
    <property type="match status" value="1"/>
</dbReference>
<evidence type="ECO:0000313" key="3">
    <source>
        <dbReference type="EMBL" id="MFL2028664.1"/>
    </source>
</evidence>
<proteinExistence type="predicted"/>
<reference evidence="3 4" key="1">
    <citation type="submission" date="2024-08" db="EMBL/GenBank/DDBJ databases">
        <authorList>
            <person name="Arias E."/>
        </authorList>
    </citation>
    <scope>NUCLEOTIDE SEQUENCE [LARGE SCALE GENOMIC DNA]</scope>
    <source>
        <strain evidence="3 4">FAM 25317</strain>
    </source>
</reference>
<feature type="transmembrane region" description="Helical" evidence="1">
    <location>
        <begin position="89"/>
        <end position="110"/>
    </location>
</feature>
<organism evidence="3 4">
    <name type="scientific">Loigolactobacillus zhaoyuanensis</name>
    <dbReference type="NCBI Taxonomy" id="2486017"/>
    <lineage>
        <taxon>Bacteria</taxon>
        <taxon>Bacillati</taxon>
        <taxon>Bacillota</taxon>
        <taxon>Bacilli</taxon>
        <taxon>Lactobacillales</taxon>
        <taxon>Lactobacillaceae</taxon>
        <taxon>Loigolactobacillus</taxon>
    </lineage>
</organism>
<feature type="transmembrane region" description="Helical" evidence="1">
    <location>
        <begin position="122"/>
        <end position="141"/>
    </location>
</feature>
<dbReference type="InterPro" id="IPR030395">
    <property type="entry name" value="GP_PDE_dom"/>
</dbReference>
<dbReference type="EMBL" id="JBGQPK010000008">
    <property type="protein sequence ID" value="MFL2028664.1"/>
    <property type="molecule type" value="Genomic_DNA"/>
</dbReference>
<comment type="caution">
    <text evidence="3">The sequence shown here is derived from an EMBL/GenBank/DDBJ whole genome shotgun (WGS) entry which is preliminary data.</text>
</comment>
<dbReference type="Proteomes" id="UP001625389">
    <property type="component" value="Unassembled WGS sequence"/>
</dbReference>
<keyword evidence="1" id="KW-0472">Membrane</keyword>
<feature type="transmembrane region" description="Helical" evidence="1">
    <location>
        <begin position="20"/>
        <end position="41"/>
    </location>
</feature>
<protein>
    <submittedName>
        <fullName evidence="3">Glycerophosphodiester phosphodiesterase family protein</fullName>
    </submittedName>
</protein>